<feature type="transmembrane region" description="Helical" evidence="2">
    <location>
        <begin position="202"/>
        <end position="220"/>
    </location>
</feature>
<evidence type="ECO:0000313" key="3">
    <source>
        <dbReference type="EMBL" id="MFJ1267137.1"/>
    </source>
</evidence>
<feature type="transmembrane region" description="Helical" evidence="2">
    <location>
        <begin position="105"/>
        <end position="130"/>
    </location>
</feature>
<comment type="caution">
    <text evidence="3">The sequence shown here is derived from an EMBL/GenBank/DDBJ whole genome shotgun (WGS) entry which is preliminary data.</text>
</comment>
<keyword evidence="2" id="KW-1133">Transmembrane helix</keyword>
<feature type="region of interest" description="Disordered" evidence="1">
    <location>
        <begin position="1"/>
        <end position="26"/>
    </location>
</feature>
<feature type="compositionally biased region" description="Polar residues" evidence="1">
    <location>
        <begin position="1"/>
        <end position="13"/>
    </location>
</feature>
<keyword evidence="2" id="KW-0812">Transmembrane</keyword>
<protein>
    <submittedName>
        <fullName evidence="3">Uncharacterized protein</fullName>
    </submittedName>
</protein>
<organism evidence="3 4">
    <name type="scientific">Legionella lytica</name>
    <dbReference type="NCBI Taxonomy" id="96232"/>
    <lineage>
        <taxon>Bacteria</taxon>
        <taxon>Pseudomonadati</taxon>
        <taxon>Pseudomonadota</taxon>
        <taxon>Gammaproteobacteria</taxon>
        <taxon>Legionellales</taxon>
        <taxon>Legionellaceae</taxon>
        <taxon>Legionella</taxon>
    </lineage>
</organism>
<evidence type="ECO:0000313" key="4">
    <source>
        <dbReference type="Proteomes" id="UP001615550"/>
    </source>
</evidence>
<reference evidence="3 4" key="1">
    <citation type="submission" date="2024-08" db="EMBL/GenBank/DDBJ databases">
        <title>Draft Genome Sequence of Legionella lytica strain DSB2004, Isolated From a Fire Sprinkler System.</title>
        <authorList>
            <person name="Everhart A.D."/>
            <person name="Kidane D.T."/>
            <person name="Farone A.L."/>
            <person name="Farone M.B."/>
        </authorList>
    </citation>
    <scope>NUCLEOTIDE SEQUENCE [LARGE SCALE GENOMIC DNA]</scope>
    <source>
        <strain evidence="3 4">DSB2004</strain>
    </source>
</reference>
<feature type="compositionally biased region" description="Polar residues" evidence="1">
    <location>
        <begin position="355"/>
        <end position="372"/>
    </location>
</feature>
<dbReference type="Proteomes" id="UP001615550">
    <property type="component" value="Unassembled WGS sequence"/>
</dbReference>
<feature type="region of interest" description="Disordered" evidence="1">
    <location>
        <begin position="336"/>
        <end position="372"/>
    </location>
</feature>
<dbReference type="RefSeq" id="WP_400185678.1">
    <property type="nucleotide sequence ID" value="NZ_JBGORX010000001.1"/>
</dbReference>
<keyword evidence="4" id="KW-1185">Reference proteome</keyword>
<proteinExistence type="predicted"/>
<evidence type="ECO:0000256" key="2">
    <source>
        <dbReference type="SAM" id="Phobius"/>
    </source>
</evidence>
<dbReference type="EMBL" id="JBGORX010000001">
    <property type="protein sequence ID" value="MFJ1267137.1"/>
    <property type="molecule type" value="Genomic_DNA"/>
</dbReference>
<keyword evidence="2" id="KW-0472">Membrane</keyword>
<feature type="compositionally biased region" description="Polar residues" evidence="1">
    <location>
        <begin position="339"/>
        <end position="348"/>
    </location>
</feature>
<feature type="transmembrane region" description="Helical" evidence="2">
    <location>
        <begin position="136"/>
        <end position="156"/>
    </location>
</feature>
<evidence type="ECO:0000256" key="1">
    <source>
        <dbReference type="SAM" id="MobiDB-lite"/>
    </source>
</evidence>
<name>A0ABW8D4I8_9GAMM</name>
<accession>A0ABW8D4I8</accession>
<feature type="transmembrane region" description="Helical" evidence="2">
    <location>
        <begin position="269"/>
        <end position="291"/>
    </location>
</feature>
<sequence>MSRETSPLLTINHSAHDQDNSPAPKESLTRGIALTKAFPDGMGKTYATFGPIAVLYRQGLWLLAPVLIGGTISISDEAFSLLKERYPDNTLITQMAKMTKGTNQVLVGFLEDFGFTMGMLTTIAVQIGGIQYSSNAFGKIIAPLVSILPAGLIRYIRNRHAAGQHNSLPLEITANTVRAANSPTFVLGLLQQQGILDEQSKIPGYGILGAGIIGLMAGLLNKSHPKIAHVLNALMETILENPSLAVAFFAFPNDIYAAQNGDEISEGFFFSNVAVSSIYLIMLTMFSLMIARHEWRELTHSDEVIEYVESQSDIENQLMIPDSNTDTEQLAYFADEEGQPTTKPSRSHSLGFFDKTTSGTESSININPLTPV</sequence>
<gene>
    <name evidence="3" type="ORF">ACD661_01040</name>
</gene>